<sequence length="241" mass="27265">MSEARNMCRVKVYYQNGDFNRTIYTSKPNDKLSSITVCKSGCLNLMVGDLTNNRIMKTNDLDEGKEWSEFINVEKPILISDMKFYNGYLIVGTDSCIQLYDIRGKLIWTNKTFTASKVACLFNGTIVFIDSKDGIIKLLNGKDGEILKCFPSLKGNDSITCFSNNQFLTTYAEKNQVVIYDKDGNHCGTLQIWLPETIEYKNAKYPIMAAHIGTKLYITCYCKKDGAMAEKGGLFLFESLQ</sequence>
<name>A0A7I8WA89_9ANNE</name>
<accession>A0A7I8WA89</accession>
<keyword evidence="2" id="KW-1185">Reference proteome</keyword>
<reference evidence="1 2" key="1">
    <citation type="submission" date="2020-08" db="EMBL/GenBank/DDBJ databases">
        <authorList>
            <person name="Hejnol A."/>
        </authorList>
    </citation>
    <scope>NUCLEOTIDE SEQUENCE [LARGE SCALE GENOMIC DNA]</scope>
</reference>
<dbReference type="Proteomes" id="UP000549394">
    <property type="component" value="Unassembled WGS sequence"/>
</dbReference>
<organism evidence="1 2">
    <name type="scientific">Dimorphilus gyrociliatus</name>
    <dbReference type="NCBI Taxonomy" id="2664684"/>
    <lineage>
        <taxon>Eukaryota</taxon>
        <taxon>Metazoa</taxon>
        <taxon>Spiralia</taxon>
        <taxon>Lophotrochozoa</taxon>
        <taxon>Annelida</taxon>
        <taxon>Polychaeta</taxon>
        <taxon>Polychaeta incertae sedis</taxon>
        <taxon>Dinophilidae</taxon>
        <taxon>Dimorphilus</taxon>
    </lineage>
</organism>
<evidence type="ECO:0000313" key="1">
    <source>
        <dbReference type="EMBL" id="CAD5125061.1"/>
    </source>
</evidence>
<proteinExistence type="predicted"/>
<dbReference type="InterPro" id="IPR015943">
    <property type="entry name" value="WD40/YVTN_repeat-like_dom_sf"/>
</dbReference>
<dbReference type="AlphaFoldDB" id="A0A7I8WA89"/>
<protein>
    <submittedName>
        <fullName evidence="1">Uncharacterized protein</fullName>
    </submittedName>
</protein>
<evidence type="ECO:0000313" key="2">
    <source>
        <dbReference type="Proteomes" id="UP000549394"/>
    </source>
</evidence>
<dbReference type="SUPFAM" id="SSF101898">
    <property type="entry name" value="NHL repeat"/>
    <property type="match status" value="1"/>
</dbReference>
<gene>
    <name evidence="1" type="ORF">DGYR_LOCUS12507</name>
</gene>
<dbReference type="EMBL" id="CAJFCJ010000024">
    <property type="protein sequence ID" value="CAD5125061.1"/>
    <property type="molecule type" value="Genomic_DNA"/>
</dbReference>
<dbReference type="Gene3D" id="2.130.10.10">
    <property type="entry name" value="YVTN repeat-like/Quinoprotein amine dehydrogenase"/>
    <property type="match status" value="1"/>
</dbReference>
<comment type="caution">
    <text evidence="1">The sequence shown here is derived from an EMBL/GenBank/DDBJ whole genome shotgun (WGS) entry which is preliminary data.</text>
</comment>